<name>A0A7G9S374_9MICO</name>
<accession>A0A7G9S374</accession>
<protein>
    <submittedName>
        <fullName evidence="1">Uncharacterized protein</fullName>
    </submittedName>
</protein>
<dbReference type="KEGG" id="ldn:H9L06_08430"/>
<proteinExistence type="predicted"/>
<dbReference type="Proteomes" id="UP000515934">
    <property type="component" value="Chromosome"/>
</dbReference>
<dbReference type="RefSeq" id="WP_187554770.1">
    <property type="nucleotide sequence ID" value="NZ_CP060716.1"/>
</dbReference>
<sequence length="85" mass="9568">MDQSQAATVIETEGLSEYAYFGQPNGGTTNKVCIFAHDGKWVTVSTDERAVAIETTIREFETEHLALTDFIDALRVMKTYQDFSR</sequence>
<organism evidence="1 2">
    <name type="scientific">Leucobacter denitrificans</name>
    <dbReference type="NCBI Taxonomy" id="683042"/>
    <lineage>
        <taxon>Bacteria</taxon>
        <taxon>Bacillati</taxon>
        <taxon>Actinomycetota</taxon>
        <taxon>Actinomycetes</taxon>
        <taxon>Micrococcales</taxon>
        <taxon>Microbacteriaceae</taxon>
        <taxon>Leucobacter</taxon>
    </lineage>
</organism>
<keyword evidence="2" id="KW-1185">Reference proteome</keyword>
<evidence type="ECO:0000313" key="2">
    <source>
        <dbReference type="Proteomes" id="UP000515934"/>
    </source>
</evidence>
<reference evidence="1 2" key="1">
    <citation type="submission" date="2020-08" db="EMBL/GenBank/DDBJ databases">
        <title>Genome sequence of Leucobacter denitrificans KACC 14055T.</title>
        <authorList>
            <person name="Hyun D.-W."/>
            <person name="Bae J.-W."/>
        </authorList>
    </citation>
    <scope>NUCLEOTIDE SEQUENCE [LARGE SCALE GENOMIC DNA]</scope>
    <source>
        <strain evidence="1 2">KACC 14055</strain>
    </source>
</reference>
<dbReference type="EMBL" id="CP060716">
    <property type="protein sequence ID" value="QNN62299.1"/>
    <property type="molecule type" value="Genomic_DNA"/>
</dbReference>
<evidence type="ECO:0000313" key="1">
    <source>
        <dbReference type="EMBL" id="QNN62299.1"/>
    </source>
</evidence>
<dbReference type="AlphaFoldDB" id="A0A7G9S374"/>
<gene>
    <name evidence="1" type="ORF">H9L06_08430</name>
</gene>